<organism evidence="1 2">
    <name type="scientific">Candidatus Borkfalkia avistercoris</name>
    <dbReference type="NCBI Taxonomy" id="2838504"/>
    <lineage>
        <taxon>Bacteria</taxon>
        <taxon>Bacillati</taxon>
        <taxon>Bacillota</taxon>
        <taxon>Clostridia</taxon>
        <taxon>Christensenellales</taxon>
        <taxon>Christensenellaceae</taxon>
        <taxon>Candidatus Borkfalkia</taxon>
    </lineage>
</organism>
<evidence type="ECO:0000313" key="1">
    <source>
        <dbReference type="EMBL" id="HIZ03302.1"/>
    </source>
</evidence>
<accession>A0A9D2IDW6</accession>
<dbReference type="EMBL" id="DXCL01000021">
    <property type="protein sequence ID" value="HIZ03302.1"/>
    <property type="molecule type" value="Genomic_DNA"/>
</dbReference>
<name>A0A9D2IDW6_9FIRM</name>
<evidence type="ECO:0000313" key="2">
    <source>
        <dbReference type="Proteomes" id="UP000824132"/>
    </source>
</evidence>
<dbReference type="AlphaFoldDB" id="A0A9D2IDW6"/>
<sequence length="63" mass="6956">MEKFVTGLLLGMVGGALIVANSKKTRALVKMSQDEIKEKIDAYIDEKLEGLDSEEKKTKKSAQ</sequence>
<proteinExistence type="predicted"/>
<gene>
    <name evidence="1" type="ORF">H9727_03365</name>
</gene>
<reference evidence="1" key="1">
    <citation type="journal article" date="2021" name="PeerJ">
        <title>Extensive microbial diversity within the chicken gut microbiome revealed by metagenomics and culture.</title>
        <authorList>
            <person name="Gilroy R."/>
            <person name="Ravi A."/>
            <person name="Getino M."/>
            <person name="Pursley I."/>
            <person name="Horton D.L."/>
            <person name="Alikhan N.F."/>
            <person name="Baker D."/>
            <person name="Gharbi K."/>
            <person name="Hall N."/>
            <person name="Watson M."/>
            <person name="Adriaenssens E.M."/>
            <person name="Foster-Nyarko E."/>
            <person name="Jarju S."/>
            <person name="Secka A."/>
            <person name="Antonio M."/>
            <person name="Oren A."/>
            <person name="Chaudhuri R.R."/>
            <person name="La Ragione R."/>
            <person name="Hildebrand F."/>
            <person name="Pallen M.J."/>
        </authorList>
    </citation>
    <scope>NUCLEOTIDE SEQUENCE</scope>
    <source>
        <strain evidence="1">CHK187-5294</strain>
    </source>
</reference>
<comment type="caution">
    <text evidence="1">The sequence shown here is derived from an EMBL/GenBank/DDBJ whole genome shotgun (WGS) entry which is preliminary data.</text>
</comment>
<evidence type="ECO:0008006" key="3">
    <source>
        <dbReference type="Google" id="ProtNLM"/>
    </source>
</evidence>
<reference evidence="1" key="2">
    <citation type="submission" date="2021-04" db="EMBL/GenBank/DDBJ databases">
        <authorList>
            <person name="Gilroy R."/>
        </authorList>
    </citation>
    <scope>NUCLEOTIDE SEQUENCE</scope>
    <source>
        <strain evidence="1">CHK187-5294</strain>
    </source>
</reference>
<protein>
    <recommendedName>
        <fullName evidence="3">YtxH domain-containing protein</fullName>
    </recommendedName>
</protein>
<dbReference type="Proteomes" id="UP000824132">
    <property type="component" value="Unassembled WGS sequence"/>
</dbReference>